<dbReference type="PROSITE" id="PS50109">
    <property type="entry name" value="HIS_KIN"/>
    <property type="match status" value="1"/>
</dbReference>
<evidence type="ECO:0000256" key="1">
    <source>
        <dbReference type="ARBA" id="ARBA00000085"/>
    </source>
</evidence>
<dbReference type="Gene3D" id="6.10.340.10">
    <property type="match status" value="1"/>
</dbReference>
<evidence type="ECO:0000259" key="15">
    <source>
        <dbReference type="PROSITE" id="PS50109"/>
    </source>
</evidence>
<name>A0A6G8IJC3_9BURK</name>
<evidence type="ECO:0000256" key="13">
    <source>
        <dbReference type="ARBA" id="ARBA00023136"/>
    </source>
</evidence>
<dbReference type="GO" id="GO:0005524">
    <property type="term" value="F:ATP binding"/>
    <property type="evidence" value="ECO:0007669"/>
    <property type="project" value="UniProtKB-KW"/>
</dbReference>
<dbReference type="InterPro" id="IPR050428">
    <property type="entry name" value="TCS_sensor_his_kinase"/>
</dbReference>
<evidence type="ECO:0000256" key="4">
    <source>
        <dbReference type="ARBA" id="ARBA00022519"/>
    </source>
</evidence>
<evidence type="ECO:0000256" key="9">
    <source>
        <dbReference type="ARBA" id="ARBA00022777"/>
    </source>
</evidence>
<keyword evidence="11 14" id="KW-1133">Transmembrane helix</keyword>
<evidence type="ECO:0000256" key="2">
    <source>
        <dbReference type="ARBA" id="ARBA00004533"/>
    </source>
</evidence>
<evidence type="ECO:0000256" key="6">
    <source>
        <dbReference type="ARBA" id="ARBA00022679"/>
    </source>
</evidence>
<dbReference type="InterPro" id="IPR004358">
    <property type="entry name" value="Sig_transdc_His_kin-like_C"/>
</dbReference>
<keyword evidence="13 14" id="KW-0472">Membrane</keyword>
<dbReference type="KEGG" id="hcz:G9Q37_13715"/>
<proteinExistence type="predicted"/>
<evidence type="ECO:0000256" key="5">
    <source>
        <dbReference type="ARBA" id="ARBA00022553"/>
    </source>
</evidence>
<feature type="domain" description="Histidine kinase" evidence="15">
    <location>
        <begin position="229"/>
        <end position="443"/>
    </location>
</feature>
<keyword evidence="7 14" id="KW-0812">Transmembrane</keyword>
<dbReference type="GO" id="GO:0005886">
    <property type="term" value="C:plasma membrane"/>
    <property type="evidence" value="ECO:0007669"/>
    <property type="project" value="UniProtKB-SubCell"/>
</dbReference>
<dbReference type="PRINTS" id="PR00344">
    <property type="entry name" value="BCTRLSENSOR"/>
</dbReference>
<evidence type="ECO:0000313" key="17">
    <source>
        <dbReference type="EMBL" id="QIM53128.1"/>
    </source>
</evidence>
<keyword evidence="6 14" id="KW-0808">Transferase</keyword>
<dbReference type="InterPro" id="IPR036890">
    <property type="entry name" value="HATPase_C_sf"/>
</dbReference>
<dbReference type="InterPro" id="IPR003660">
    <property type="entry name" value="HAMP_dom"/>
</dbReference>
<dbReference type="CDD" id="cd00075">
    <property type="entry name" value="HATPase"/>
    <property type="match status" value="1"/>
</dbReference>
<organism evidence="17 18">
    <name type="scientific">Hydrogenophaga crocea</name>
    <dbReference type="NCBI Taxonomy" id="2716225"/>
    <lineage>
        <taxon>Bacteria</taxon>
        <taxon>Pseudomonadati</taxon>
        <taxon>Pseudomonadota</taxon>
        <taxon>Betaproteobacteria</taxon>
        <taxon>Burkholderiales</taxon>
        <taxon>Comamonadaceae</taxon>
        <taxon>Hydrogenophaga</taxon>
    </lineage>
</organism>
<dbReference type="Gene3D" id="1.10.287.130">
    <property type="match status" value="1"/>
</dbReference>
<evidence type="ECO:0000256" key="3">
    <source>
        <dbReference type="ARBA" id="ARBA00022475"/>
    </source>
</evidence>
<dbReference type="PANTHER" id="PTHR45436:SF9">
    <property type="entry name" value="SENSOR PROTEIN"/>
    <property type="match status" value="1"/>
</dbReference>
<dbReference type="Pfam" id="PF00672">
    <property type="entry name" value="HAMP"/>
    <property type="match status" value="1"/>
</dbReference>
<keyword evidence="9 14" id="KW-0418">Kinase</keyword>
<dbReference type="InterPro" id="IPR005467">
    <property type="entry name" value="His_kinase_dom"/>
</dbReference>
<dbReference type="PANTHER" id="PTHR45436">
    <property type="entry name" value="SENSOR HISTIDINE KINASE YKOH"/>
    <property type="match status" value="1"/>
</dbReference>
<dbReference type="GO" id="GO:0000155">
    <property type="term" value="F:phosphorelay sensor kinase activity"/>
    <property type="evidence" value="ECO:0007669"/>
    <property type="project" value="InterPro"/>
</dbReference>
<dbReference type="AlphaFoldDB" id="A0A6G8IJC3"/>
<dbReference type="NCBIfam" id="TIGR01386">
    <property type="entry name" value="cztS_silS_copS"/>
    <property type="match status" value="1"/>
</dbReference>
<evidence type="ECO:0000256" key="11">
    <source>
        <dbReference type="ARBA" id="ARBA00022989"/>
    </source>
</evidence>
<dbReference type="PROSITE" id="PS50885">
    <property type="entry name" value="HAMP"/>
    <property type="match status" value="1"/>
</dbReference>
<dbReference type="Pfam" id="PF02518">
    <property type="entry name" value="HATPase_c"/>
    <property type="match status" value="1"/>
</dbReference>
<keyword evidence="3 14" id="KW-1003">Cell membrane</keyword>
<dbReference type="Pfam" id="PF00512">
    <property type="entry name" value="HisKA"/>
    <property type="match status" value="1"/>
</dbReference>
<keyword evidence="5" id="KW-0597">Phosphoprotein</keyword>
<comment type="subcellular location">
    <subcellularLocation>
        <location evidence="2 14">Cell inner membrane</location>
    </subcellularLocation>
</comment>
<evidence type="ECO:0000256" key="12">
    <source>
        <dbReference type="ARBA" id="ARBA00023012"/>
    </source>
</evidence>
<dbReference type="Gene3D" id="3.30.565.10">
    <property type="entry name" value="Histidine kinase-like ATPase, C-terminal domain"/>
    <property type="match status" value="1"/>
</dbReference>
<dbReference type="SUPFAM" id="SSF47384">
    <property type="entry name" value="Homodimeric domain of signal transducing histidine kinase"/>
    <property type="match status" value="1"/>
</dbReference>
<comment type="catalytic activity">
    <reaction evidence="1 14">
        <text>ATP + protein L-histidine = ADP + protein N-phospho-L-histidine.</text>
        <dbReference type="EC" id="2.7.13.3"/>
    </reaction>
</comment>
<comment type="function">
    <text evidence="14">Member of a two-component regulatory system.</text>
</comment>
<dbReference type="InterPro" id="IPR036097">
    <property type="entry name" value="HisK_dim/P_sf"/>
</dbReference>
<dbReference type="InterPro" id="IPR006290">
    <property type="entry name" value="CztS_silS_copS"/>
</dbReference>
<feature type="transmembrane region" description="Helical" evidence="14">
    <location>
        <begin position="15"/>
        <end position="40"/>
    </location>
</feature>
<keyword evidence="4 14" id="KW-0997">Cell inner membrane</keyword>
<evidence type="ECO:0000259" key="16">
    <source>
        <dbReference type="PROSITE" id="PS50885"/>
    </source>
</evidence>
<keyword evidence="8 14" id="KW-0547">Nucleotide-binding</keyword>
<evidence type="ECO:0000256" key="14">
    <source>
        <dbReference type="RuleBase" id="RU364088"/>
    </source>
</evidence>
<accession>A0A6G8IJC3</accession>
<evidence type="ECO:0000256" key="7">
    <source>
        <dbReference type="ARBA" id="ARBA00022692"/>
    </source>
</evidence>
<sequence>MNSRVPKTLGSRLSLWLALQSFFGLLAVCIAIYAATFYAFRSHQLEELAHKKGLLEHFASEALSTGDEKMLGHKLRDFKVGHSEFGLRVLRAEGTVFFEDVVPSATSQRRLIEFELASPVAGHRPFQVTLSQDIRKDQSLLERIAAALVFAALGGTLLVSCGGYLLVWLGLRPLRELSTQVQGLAADSLHRRLDGSNQPGELAPLVAQFNDLLARLDASYEHLEGFNADVAHELMTPLATLTSGAELALSSAKSVEELRDTLGSSLEDLQRITGIVQDMLFLSQADRGAVARRVHTPSLAAVVKQVADYHEAALEDAGLSLVVVGDAVGEFDVSLLQRALSNLIGNASRYASSGSEVRVLINSSSPNEVSIQVENRGSTIEPAALPRLFDRFFRADMARSNANRNHGLGLAIVAAIARMHGGRPIASSSEGVTKVGLVLGSSKTSES</sequence>
<evidence type="ECO:0000256" key="10">
    <source>
        <dbReference type="ARBA" id="ARBA00022840"/>
    </source>
</evidence>
<keyword evidence="12 14" id="KW-0902">Two-component regulatory system</keyword>
<keyword evidence="18" id="KW-1185">Reference proteome</keyword>
<evidence type="ECO:0000256" key="8">
    <source>
        <dbReference type="ARBA" id="ARBA00022741"/>
    </source>
</evidence>
<reference evidence="17 18" key="1">
    <citation type="submission" date="2020-03" db="EMBL/GenBank/DDBJ databases">
        <title>Hydrogenophaga sp. nov. isolated from cyanobacterial mat.</title>
        <authorList>
            <person name="Thorat V."/>
            <person name="Kirdat K."/>
            <person name="Tiwarekar B."/>
            <person name="Costa E.D."/>
            <person name="Yadav A."/>
        </authorList>
    </citation>
    <scope>NUCLEOTIDE SEQUENCE [LARGE SCALE GENOMIC DNA]</scope>
    <source>
        <strain evidence="17 18">BA0156</strain>
    </source>
</reference>
<dbReference type="SMART" id="SM00387">
    <property type="entry name" value="HATPase_c"/>
    <property type="match status" value="1"/>
</dbReference>
<dbReference type="SMART" id="SM00388">
    <property type="entry name" value="HisKA"/>
    <property type="match status" value="1"/>
</dbReference>
<gene>
    <name evidence="17" type="ORF">G9Q37_13715</name>
</gene>
<dbReference type="SMART" id="SM00304">
    <property type="entry name" value="HAMP"/>
    <property type="match status" value="1"/>
</dbReference>
<dbReference type="CDD" id="cd00082">
    <property type="entry name" value="HisKA"/>
    <property type="match status" value="1"/>
</dbReference>
<dbReference type="InterPro" id="IPR003661">
    <property type="entry name" value="HisK_dim/P_dom"/>
</dbReference>
<dbReference type="InterPro" id="IPR003594">
    <property type="entry name" value="HATPase_dom"/>
</dbReference>
<dbReference type="SUPFAM" id="SSF55874">
    <property type="entry name" value="ATPase domain of HSP90 chaperone/DNA topoisomerase II/histidine kinase"/>
    <property type="match status" value="1"/>
</dbReference>
<feature type="domain" description="HAMP" evidence="16">
    <location>
        <begin position="168"/>
        <end position="221"/>
    </location>
</feature>
<protein>
    <recommendedName>
        <fullName evidence="14">Sensor protein</fullName>
        <ecNumber evidence="14">2.7.13.3</ecNumber>
    </recommendedName>
</protein>
<feature type="transmembrane region" description="Helical" evidence="14">
    <location>
        <begin position="144"/>
        <end position="171"/>
    </location>
</feature>
<dbReference type="Proteomes" id="UP000503162">
    <property type="component" value="Chromosome"/>
</dbReference>
<dbReference type="EMBL" id="CP049989">
    <property type="protein sequence ID" value="QIM53128.1"/>
    <property type="molecule type" value="Genomic_DNA"/>
</dbReference>
<keyword evidence="10 14" id="KW-0067">ATP-binding</keyword>
<dbReference type="RefSeq" id="WP_166227904.1">
    <property type="nucleotide sequence ID" value="NZ_CP049989.1"/>
</dbReference>
<evidence type="ECO:0000313" key="18">
    <source>
        <dbReference type="Proteomes" id="UP000503162"/>
    </source>
</evidence>
<dbReference type="EC" id="2.7.13.3" evidence="14"/>